<comment type="subcellular location">
    <subcellularLocation>
        <location evidence="1">Cell outer membrane</location>
        <topology evidence="1">Multi-pass membrane protein</topology>
    </subcellularLocation>
</comment>
<keyword evidence="9" id="KW-0406">Ion transport</keyword>
<evidence type="ECO:0000256" key="14">
    <source>
        <dbReference type="ARBA" id="ARBA00023288"/>
    </source>
</evidence>
<organism evidence="17 18">
    <name type="scientific">Pontibacter anaerobius</name>
    <dbReference type="NCBI Taxonomy" id="2993940"/>
    <lineage>
        <taxon>Bacteria</taxon>
        <taxon>Pseudomonadati</taxon>
        <taxon>Bacteroidota</taxon>
        <taxon>Cytophagia</taxon>
        <taxon>Cytophagales</taxon>
        <taxon>Hymenobacteraceae</taxon>
        <taxon>Pontibacter</taxon>
    </lineage>
</organism>
<gene>
    <name evidence="17" type="ORF">OO017_08330</name>
</gene>
<evidence type="ECO:0000256" key="8">
    <source>
        <dbReference type="ARBA" id="ARBA00023047"/>
    </source>
</evidence>
<keyword evidence="13" id="KW-0998">Cell outer membrane</keyword>
<proteinExistence type="inferred from homology"/>
<sequence length="261" mass="29265">MRIKLIFILCLFCLTSCGRRNLAYFSDLQDKKIYSEKISNKTEPKIQADDLLSITVNSLNPEANTLFNRGVITPIGRTIDFSVGGSPNIDKYNEGYLVDKNGYIEFPVLGKLKVGGLTKQEASDMIEEELNDYLKEPTTTIRYLNFRVSVIGEVNRPSTFTIPTEKITILEALGMAGDMTAFGKRENVLVIREEGGIRTMARVNLNNKDVLNSPYFYLQQSDVVYVEPDEKKEIQASTNTRNISLALAAISLASLFISRIL</sequence>
<feature type="domain" description="SLBB" evidence="16">
    <location>
        <begin position="147"/>
        <end position="226"/>
    </location>
</feature>
<evidence type="ECO:0000259" key="15">
    <source>
        <dbReference type="Pfam" id="PF02563"/>
    </source>
</evidence>
<dbReference type="Pfam" id="PF02563">
    <property type="entry name" value="Poly_export"/>
    <property type="match status" value="1"/>
</dbReference>
<evidence type="ECO:0000256" key="1">
    <source>
        <dbReference type="ARBA" id="ARBA00004571"/>
    </source>
</evidence>
<comment type="caution">
    <text evidence="17">The sequence shown here is derived from an EMBL/GenBank/DDBJ whole genome shotgun (WGS) entry which is preliminary data.</text>
</comment>
<dbReference type="RefSeq" id="WP_266052015.1">
    <property type="nucleotide sequence ID" value="NZ_JAPFQO010000005.1"/>
</dbReference>
<keyword evidence="8" id="KW-0625">Polysaccharide transport</keyword>
<keyword evidence="14" id="KW-0449">Lipoprotein</keyword>
<comment type="similarity">
    <text evidence="2">Belongs to the BexD/CtrA/VexA family.</text>
</comment>
<evidence type="ECO:0000313" key="18">
    <source>
        <dbReference type="Proteomes" id="UP001207228"/>
    </source>
</evidence>
<dbReference type="PANTHER" id="PTHR33619:SF3">
    <property type="entry name" value="POLYSACCHARIDE EXPORT PROTEIN GFCE-RELATED"/>
    <property type="match status" value="1"/>
</dbReference>
<dbReference type="EMBL" id="JAPFQO010000005">
    <property type="protein sequence ID" value="MCX2739947.1"/>
    <property type="molecule type" value="Genomic_DNA"/>
</dbReference>
<reference evidence="17 18" key="1">
    <citation type="submission" date="2022-11" db="EMBL/GenBank/DDBJ databases">
        <title>The characterization of three novel Bacteroidetes species and genomic analysis of their roles in tidal elemental geochemical cycles.</title>
        <authorList>
            <person name="Ma K.-J."/>
        </authorList>
    </citation>
    <scope>NUCLEOTIDE SEQUENCE [LARGE SCALE GENOMIC DNA]</scope>
    <source>
        <strain evidence="17 18">M82</strain>
    </source>
</reference>
<keyword evidence="12" id="KW-0564">Palmitate</keyword>
<protein>
    <submittedName>
        <fullName evidence="17">Polysaccharide biosynthesis/export family protein</fullName>
    </submittedName>
</protein>
<name>A0ABT3REG1_9BACT</name>
<accession>A0ABT3REG1</accession>
<evidence type="ECO:0000256" key="7">
    <source>
        <dbReference type="ARBA" id="ARBA00022729"/>
    </source>
</evidence>
<evidence type="ECO:0000256" key="10">
    <source>
        <dbReference type="ARBA" id="ARBA00023114"/>
    </source>
</evidence>
<evidence type="ECO:0000256" key="6">
    <source>
        <dbReference type="ARBA" id="ARBA00022692"/>
    </source>
</evidence>
<dbReference type="Gene3D" id="3.10.560.10">
    <property type="entry name" value="Outer membrane lipoprotein wza domain like"/>
    <property type="match status" value="1"/>
</dbReference>
<keyword evidence="5" id="KW-0762">Sugar transport</keyword>
<keyword evidence="18" id="KW-1185">Reference proteome</keyword>
<keyword evidence="11" id="KW-0472">Membrane</keyword>
<evidence type="ECO:0000259" key="16">
    <source>
        <dbReference type="Pfam" id="PF22461"/>
    </source>
</evidence>
<evidence type="ECO:0000256" key="9">
    <source>
        <dbReference type="ARBA" id="ARBA00023065"/>
    </source>
</evidence>
<evidence type="ECO:0000256" key="2">
    <source>
        <dbReference type="ARBA" id="ARBA00009450"/>
    </source>
</evidence>
<evidence type="ECO:0000256" key="3">
    <source>
        <dbReference type="ARBA" id="ARBA00022448"/>
    </source>
</evidence>
<keyword evidence="10" id="KW-0626">Porin</keyword>
<dbReference type="InterPro" id="IPR049712">
    <property type="entry name" value="Poly_export"/>
</dbReference>
<evidence type="ECO:0000256" key="13">
    <source>
        <dbReference type="ARBA" id="ARBA00023237"/>
    </source>
</evidence>
<evidence type="ECO:0000256" key="5">
    <source>
        <dbReference type="ARBA" id="ARBA00022597"/>
    </source>
</evidence>
<evidence type="ECO:0000256" key="12">
    <source>
        <dbReference type="ARBA" id="ARBA00023139"/>
    </source>
</evidence>
<keyword evidence="3" id="KW-0813">Transport</keyword>
<feature type="domain" description="Polysaccharide export protein N-terminal" evidence="15">
    <location>
        <begin position="42"/>
        <end position="142"/>
    </location>
</feature>
<evidence type="ECO:0000313" key="17">
    <source>
        <dbReference type="EMBL" id="MCX2739947.1"/>
    </source>
</evidence>
<dbReference type="Pfam" id="PF22461">
    <property type="entry name" value="SLBB_2"/>
    <property type="match status" value="1"/>
</dbReference>
<evidence type="ECO:0000256" key="11">
    <source>
        <dbReference type="ARBA" id="ARBA00023136"/>
    </source>
</evidence>
<keyword evidence="6" id="KW-0812">Transmembrane</keyword>
<keyword evidence="4" id="KW-1134">Transmembrane beta strand</keyword>
<dbReference type="PANTHER" id="PTHR33619">
    <property type="entry name" value="POLYSACCHARIDE EXPORT PROTEIN GFCE-RELATED"/>
    <property type="match status" value="1"/>
</dbReference>
<dbReference type="InterPro" id="IPR003715">
    <property type="entry name" value="Poly_export_N"/>
</dbReference>
<dbReference type="Proteomes" id="UP001207228">
    <property type="component" value="Unassembled WGS sequence"/>
</dbReference>
<dbReference type="InterPro" id="IPR054765">
    <property type="entry name" value="SLBB_dom"/>
</dbReference>
<keyword evidence="7" id="KW-0732">Signal</keyword>
<evidence type="ECO:0000256" key="4">
    <source>
        <dbReference type="ARBA" id="ARBA00022452"/>
    </source>
</evidence>